<dbReference type="AlphaFoldDB" id="A0A5J4VQ83"/>
<protein>
    <recommendedName>
        <fullName evidence="3">MMS19 nucleotide excision repair protein</fullName>
    </recommendedName>
</protein>
<accession>A0A5J4VQ83</accession>
<name>A0A5J4VQ83_9EUKA</name>
<dbReference type="SUPFAM" id="SSF48371">
    <property type="entry name" value="ARM repeat"/>
    <property type="match status" value="1"/>
</dbReference>
<organism evidence="1 2">
    <name type="scientific">Streblomastix strix</name>
    <dbReference type="NCBI Taxonomy" id="222440"/>
    <lineage>
        <taxon>Eukaryota</taxon>
        <taxon>Metamonada</taxon>
        <taxon>Preaxostyla</taxon>
        <taxon>Oxymonadida</taxon>
        <taxon>Streblomastigidae</taxon>
        <taxon>Streblomastix</taxon>
    </lineage>
</organism>
<sequence length="303" mass="34317">MDVGAKASELLSGLIDGSITSIDQIKLPAVLDWCIQMPPLPQPICLTLAKLVFRAIQTFELPKPIVKIIASEKFVQFLNDLILNETDDAESISSALNIFVFLAGENNLTEKNRQKFFIDTKHKTLHQLTKRILTFVEAANVDLQKATMICLITLVLSIPQNTFNPIIPAILVHDYFNAFFNSFLTLFNESTPFTSDFLLRIVSVPENCTQFFNGTNTIQVVVDMLLRRIGEVEYNDDEAFTLLMGLDGFLQNSDYKKFEKPRYKEDEIRALLSDLRKSPEVPKDTKVLAGSVLAHWDRAIEKK</sequence>
<evidence type="ECO:0008006" key="3">
    <source>
        <dbReference type="Google" id="ProtNLM"/>
    </source>
</evidence>
<dbReference type="EMBL" id="SNRW01005650">
    <property type="protein sequence ID" value="KAA6384655.1"/>
    <property type="molecule type" value="Genomic_DNA"/>
</dbReference>
<comment type="caution">
    <text evidence="1">The sequence shown here is derived from an EMBL/GenBank/DDBJ whole genome shotgun (WGS) entry which is preliminary data.</text>
</comment>
<evidence type="ECO:0000313" key="2">
    <source>
        <dbReference type="Proteomes" id="UP000324800"/>
    </source>
</evidence>
<evidence type="ECO:0000313" key="1">
    <source>
        <dbReference type="EMBL" id="KAA6384655.1"/>
    </source>
</evidence>
<dbReference type="InterPro" id="IPR016024">
    <property type="entry name" value="ARM-type_fold"/>
</dbReference>
<reference evidence="1 2" key="1">
    <citation type="submission" date="2019-03" db="EMBL/GenBank/DDBJ databases">
        <title>Single cell metagenomics reveals metabolic interactions within the superorganism composed of flagellate Streblomastix strix and complex community of Bacteroidetes bacteria on its surface.</title>
        <authorList>
            <person name="Treitli S.C."/>
            <person name="Kolisko M."/>
            <person name="Husnik F."/>
            <person name="Keeling P."/>
            <person name="Hampl V."/>
        </authorList>
    </citation>
    <scope>NUCLEOTIDE SEQUENCE [LARGE SCALE GENOMIC DNA]</scope>
    <source>
        <strain evidence="1">ST1C</strain>
    </source>
</reference>
<proteinExistence type="predicted"/>
<dbReference type="Proteomes" id="UP000324800">
    <property type="component" value="Unassembled WGS sequence"/>
</dbReference>
<gene>
    <name evidence="1" type="ORF">EZS28_019817</name>
</gene>